<name>A0AB73T276_9FIRM</name>
<gene>
    <name evidence="2" type="ORF">C7383_10841</name>
</gene>
<proteinExistence type="predicted"/>
<dbReference type="Pfam" id="PF01547">
    <property type="entry name" value="SBP_bac_1"/>
    <property type="match status" value="1"/>
</dbReference>
<organism evidence="2 3">
    <name type="scientific">Murimonas intestini</name>
    <dbReference type="NCBI Taxonomy" id="1337051"/>
    <lineage>
        <taxon>Bacteria</taxon>
        <taxon>Bacillati</taxon>
        <taxon>Bacillota</taxon>
        <taxon>Clostridia</taxon>
        <taxon>Lachnospirales</taxon>
        <taxon>Lachnospiraceae</taxon>
        <taxon>Murimonas</taxon>
    </lineage>
</organism>
<evidence type="ECO:0000256" key="1">
    <source>
        <dbReference type="SAM" id="SignalP"/>
    </source>
</evidence>
<dbReference type="SUPFAM" id="SSF53850">
    <property type="entry name" value="Periplasmic binding protein-like II"/>
    <property type="match status" value="1"/>
</dbReference>
<keyword evidence="1" id="KW-0732">Signal</keyword>
<keyword evidence="3" id="KW-1185">Reference proteome</keyword>
<dbReference type="AlphaFoldDB" id="A0AB73T276"/>
<evidence type="ECO:0000313" key="3">
    <source>
        <dbReference type="Proteomes" id="UP000245412"/>
    </source>
</evidence>
<dbReference type="Proteomes" id="UP000245412">
    <property type="component" value="Unassembled WGS sequence"/>
</dbReference>
<dbReference type="RefSeq" id="WP_109627245.1">
    <property type="nucleotide sequence ID" value="NZ_JANKBI010000028.1"/>
</dbReference>
<reference evidence="2 3" key="1">
    <citation type="submission" date="2018-05" db="EMBL/GenBank/DDBJ databases">
        <authorList>
            <person name="Goeker M."/>
            <person name="Huntemann M."/>
            <person name="Clum A."/>
            <person name="Pillay M."/>
            <person name="Palaniappan K."/>
            <person name="Varghese N."/>
            <person name="Mikhailova N."/>
            <person name="Stamatis D."/>
            <person name="Reddy T."/>
            <person name="Daum C."/>
            <person name="Shapiro N."/>
            <person name="Ivanova N."/>
            <person name="Kyrpides N."/>
            <person name="Woyke T."/>
        </authorList>
    </citation>
    <scope>NUCLEOTIDE SEQUENCE [LARGE SCALE GENOMIC DNA]</scope>
    <source>
        <strain evidence="2 3">DSM 26524</strain>
    </source>
</reference>
<sequence>MNWKKNGAAALAAVMALTGTAAMTGSGILAEASDGGTAGQEWEYKEDTITMLIDTDTSMAGIQAVCDLAEEKLGITVEIETRVGGPDGRNIVKTRLASGDMADLCGFNSGCLLKELNPSEYFIDLSEEEWAKKLDDTFKDAVTVDGAVYGIPLTATSAGLVLYNKDIYREYNLEVPKTWEDFMANCRTLKDAGETALIGSFGTMWTAQVPYLGDNYNVLSQEPDFAQDFENGSAKYATTPAALRSFEKLAETNEYYNEDYLATTYDDGCDMLVNGEGAHWIILSQALSNIYEIYGDEVNKIGAFAVPGDDANDNGLTVWMPGAWYGNKNSEHIDTIKRFMEFYISEEAIHAYSEAILPEGPYAIKGMELPDNVYGAVKDMQKYYEEGKVGTAMEFQCAVKGANCGAICQECVSGQTDGKTAAQKYDDDCRKQAMQLGIDWE</sequence>
<dbReference type="EMBL" id="QGGY01000008">
    <property type="protein sequence ID" value="PWJ74612.1"/>
    <property type="molecule type" value="Genomic_DNA"/>
</dbReference>
<dbReference type="InterPro" id="IPR050490">
    <property type="entry name" value="Bact_solute-bd_prot1"/>
</dbReference>
<feature type="signal peptide" evidence="1">
    <location>
        <begin position="1"/>
        <end position="21"/>
    </location>
</feature>
<dbReference type="InterPro" id="IPR006059">
    <property type="entry name" value="SBP"/>
</dbReference>
<dbReference type="PANTHER" id="PTHR43649:SF12">
    <property type="entry name" value="DIACETYLCHITOBIOSE BINDING PROTEIN DASA"/>
    <property type="match status" value="1"/>
</dbReference>
<protein>
    <submittedName>
        <fullName evidence="2">Raffinose/stachyose/melibiose transport system substrate-binding protein</fullName>
    </submittedName>
</protein>
<accession>A0AB73T276</accession>
<comment type="caution">
    <text evidence="2">The sequence shown here is derived from an EMBL/GenBank/DDBJ whole genome shotgun (WGS) entry which is preliminary data.</text>
</comment>
<evidence type="ECO:0000313" key="2">
    <source>
        <dbReference type="EMBL" id="PWJ74612.1"/>
    </source>
</evidence>
<dbReference type="PANTHER" id="PTHR43649">
    <property type="entry name" value="ARABINOSE-BINDING PROTEIN-RELATED"/>
    <property type="match status" value="1"/>
</dbReference>
<dbReference type="Gene3D" id="3.40.190.10">
    <property type="entry name" value="Periplasmic binding protein-like II"/>
    <property type="match status" value="2"/>
</dbReference>
<feature type="chain" id="PRO_5044494348" evidence="1">
    <location>
        <begin position="22"/>
        <end position="441"/>
    </location>
</feature>